<dbReference type="PANTHER" id="PTHR12526">
    <property type="entry name" value="GLYCOSYLTRANSFERASE"/>
    <property type="match status" value="1"/>
</dbReference>
<dbReference type="STRING" id="202952.GCA_000747725_02053"/>
<comment type="caution">
    <text evidence="2">The sequence shown here is derived from an EMBL/GenBank/DDBJ whole genome shotgun (WGS) entry which is preliminary data.</text>
</comment>
<dbReference type="GO" id="GO:1901135">
    <property type="term" value="P:carbohydrate derivative metabolic process"/>
    <property type="evidence" value="ECO:0007669"/>
    <property type="project" value="UniProtKB-ARBA"/>
</dbReference>
<dbReference type="Gene3D" id="3.40.50.2000">
    <property type="entry name" value="Glycogen Phosphorylase B"/>
    <property type="match status" value="2"/>
</dbReference>
<name>N8ZSQ1_9GAMM</name>
<organism evidence="2 3">
    <name type="scientific">Acinetobacter gerneri DSM 14967 = CIP 107464 = MTCC 9824</name>
    <dbReference type="NCBI Taxonomy" id="1120926"/>
    <lineage>
        <taxon>Bacteria</taxon>
        <taxon>Pseudomonadati</taxon>
        <taxon>Pseudomonadota</taxon>
        <taxon>Gammaproteobacteria</taxon>
        <taxon>Moraxellales</taxon>
        <taxon>Moraxellaceae</taxon>
        <taxon>Acinetobacter</taxon>
    </lineage>
</organism>
<dbReference type="PATRIC" id="fig|1120926.3.peg.1042"/>
<dbReference type="InterPro" id="IPR001296">
    <property type="entry name" value="Glyco_trans_1"/>
</dbReference>
<evidence type="ECO:0000259" key="1">
    <source>
        <dbReference type="Pfam" id="PF00534"/>
    </source>
</evidence>
<evidence type="ECO:0000313" key="2">
    <source>
        <dbReference type="EMBL" id="ENV34778.1"/>
    </source>
</evidence>
<proteinExistence type="predicted"/>
<evidence type="ECO:0000313" key="3">
    <source>
        <dbReference type="Proteomes" id="UP000013117"/>
    </source>
</evidence>
<dbReference type="AlphaFoldDB" id="N8ZSQ1"/>
<dbReference type="GO" id="GO:0016757">
    <property type="term" value="F:glycosyltransferase activity"/>
    <property type="evidence" value="ECO:0007669"/>
    <property type="project" value="InterPro"/>
</dbReference>
<sequence length="368" mass="42725">MSANVVIIMNDYTKMGGVEKVTSNLSKLFMSSNIKLFGIISLNQEFNEPKIQYPVEMPIFLMSIEEIQKFIQENKITHVIIQTQLLKETVEILKEIKELKVKKFPILHNTPYAYLNYFYEKNNLKGFLKYLKMILVTKQRSMYFFRKIVELSDKFLLVSKKAEIELKSILPIKFHNKISYIYNAQDIQKENNVNFNKENIIVYAGRLAYDKQVFKAIQLLEPILKNNSDWSVEILGDGPEREIIEKFIIDNNINNIFLRGSVDNVFEYLSRSKISFLYSLYEGLPTSMLEASICKNVLIGSSSKGGISDIIENNVNGFIVENDSDFVKKIESLIENDILNTNLRNGNSIVLKKFNNTRILESWEKLFI</sequence>
<reference evidence="2 3" key="1">
    <citation type="submission" date="2013-02" db="EMBL/GenBank/DDBJ databases">
        <title>The Genome Sequence of Acinetobacter gerneri CIP 107464.</title>
        <authorList>
            <consortium name="The Broad Institute Genome Sequencing Platform"/>
            <consortium name="The Broad Institute Genome Sequencing Center for Infectious Disease"/>
            <person name="Cerqueira G."/>
            <person name="Feldgarden M."/>
            <person name="Courvalin P."/>
            <person name="Perichon B."/>
            <person name="Grillot-Courvalin C."/>
            <person name="Clermont D."/>
            <person name="Rocha E."/>
            <person name="Yoon E.-J."/>
            <person name="Nemec A."/>
            <person name="Walker B."/>
            <person name="Young S.K."/>
            <person name="Zeng Q."/>
            <person name="Gargeya S."/>
            <person name="Fitzgerald M."/>
            <person name="Haas B."/>
            <person name="Abouelleil A."/>
            <person name="Alvarado L."/>
            <person name="Arachchi H.M."/>
            <person name="Berlin A.M."/>
            <person name="Chapman S.B."/>
            <person name="Dewar J."/>
            <person name="Goldberg J."/>
            <person name="Griggs A."/>
            <person name="Gujja S."/>
            <person name="Hansen M."/>
            <person name="Howarth C."/>
            <person name="Imamovic A."/>
            <person name="Larimer J."/>
            <person name="McCowan C."/>
            <person name="Murphy C."/>
            <person name="Neiman D."/>
            <person name="Pearson M."/>
            <person name="Priest M."/>
            <person name="Roberts A."/>
            <person name="Saif S."/>
            <person name="Shea T."/>
            <person name="Sisk P."/>
            <person name="Sykes S."/>
            <person name="Wortman J."/>
            <person name="Nusbaum C."/>
            <person name="Birren B."/>
        </authorList>
    </citation>
    <scope>NUCLEOTIDE SEQUENCE [LARGE SCALE GENOMIC DNA]</scope>
    <source>
        <strain evidence="2 3">CIP 107464</strain>
    </source>
</reference>
<protein>
    <recommendedName>
        <fullName evidence="1">Glycosyl transferase family 1 domain-containing protein</fullName>
    </recommendedName>
</protein>
<dbReference type="GeneID" id="84208496"/>
<dbReference type="SUPFAM" id="SSF53756">
    <property type="entry name" value="UDP-Glycosyltransferase/glycogen phosphorylase"/>
    <property type="match status" value="1"/>
</dbReference>
<accession>N8ZSQ1</accession>
<feature type="domain" description="Glycosyl transferase family 1" evidence="1">
    <location>
        <begin position="186"/>
        <end position="345"/>
    </location>
</feature>
<keyword evidence="3" id="KW-1185">Reference proteome</keyword>
<dbReference type="HOGENOM" id="CLU_009583_0_0_6"/>
<dbReference type="Proteomes" id="UP000013117">
    <property type="component" value="Unassembled WGS sequence"/>
</dbReference>
<dbReference type="EMBL" id="APPN01000052">
    <property type="protein sequence ID" value="ENV34778.1"/>
    <property type="molecule type" value="Genomic_DNA"/>
</dbReference>
<gene>
    <name evidence="2" type="ORF">F960_01086</name>
</gene>
<dbReference type="Pfam" id="PF00534">
    <property type="entry name" value="Glycos_transf_1"/>
    <property type="match status" value="1"/>
</dbReference>
<dbReference type="OrthoDB" id="9777346at2"/>
<dbReference type="RefSeq" id="WP_004858530.1">
    <property type="nucleotide sequence ID" value="NZ_ASYY01000003.1"/>
</dbReference>
<dbReference type="PANTHER" id="PTHR12526:SF630">
    <property type="entry name" value="GLYCOSYLTRANSFERASE"/>
    <property type="match status" value="1"/>
</dbReference>